<sequence length="417" mass="46692">MSKLQFFEKAVNKAITSKSSNERLTIPLQVESYNIDPHNLGNSSVMGHHYFTQEKMEFRINKSSNPNQPTIAGFKALEEGADPKFEYSVPKNGVIMFMDCKKQEDGTYTAEWAKSAIRKNHQSIVNSFSTVKAVKQYGDKPPYILFDSYIPKLSTSMNFSSVKSADQIKALIVQALEPKFGVEGNRSIALLRIMSSDKDENVMTFEITGMKKSGGSGKQINCTGEESFNHFIKDGMGKVIFKDGAIENLLGSDLTVEVVPGVSYFAGKSASEQYFYTPEEIQAENKSADLVGTLKPKTIMSVWSNMLNKVELVKDDAGNESKVRKAKVMDMYLTTAQLEDKTKLVTAFNTETTSQKIYDLSELPTETLARVRGNTVTAEDKQTKEAQPLRIILLQMKKKAIARHKQNQRSKMMICRI</sequence>
<dbReference type="KEGG" id="saes:HBH39_18610"/>
<accession>A0A6G9QRQ3</accession>
<organism evidence="1 2">
    <name type="scientific">Shewanella aestuarii</name>
    <dbReference type="NCBI Taxonomy" id="1028752"/>
    <lineage>
        <taxon>Bacteria</taxon>
        <taxon>Pseudomonadati</taxon>
        <taxon>Pseudomonadota</taxon>
        <taxon>Gammaproteobacteria</taxon>
        <taxon>Alteromonadales</taxon>
        <taxon>Shewanellaceae</taxon>
        <taxon>Shewanella</taxon>
    </lineage>
</organism>
<protein>
    <submittedName>
        <fullName evidence="1">Uncharacterized protein</fullName>
    </submittedName>
</protein>
<dbReference type="RefSeq" id="WP_167680317.1">
    <property type="nucleotide sequence ID" value="NZ_CP050315.1"/>
</dbReference>
<dbReference type="AlphaFoldDB" id="A0A6G9QRQ3"/>
<proteinExistence type="predicted"/>
<reference evidence="1 2" key="1">
    <citation type="submission" date="2020-03" db="EMBL/GenBank/DDBJ databases">
        <title>Complete genome sequence of Shewanella sp.</title>
        <authorList>
            <person name="Kim Y.-S."/>
            <person name="Kim S.-J."/>
            <person name="Jung H.-K."/>
            <person name="Kim K.-H."/>
        </authorList>
    </citation>
    <scope>NUCLEOTIDE SEQUENCE [LARGE SCALE GENOMIC DNA]</scope>
    <source>
        <strain evidence="1 2">PN3F2</strain>
        <plasmid evidence="1 2">pPN3F2_2</plasmid>
    </source>
</reference>
<dbReference type="EMBL" id="CP050315">
    <property type="protein sequence ID" value="QIR16489.1"/>
    <property type="molecule type" value="Genomic_DNA"/>
</dbReference>
<dbReference type="Proteomes" id="UP000502608">
    <property type="component" value="Plasmid pPN3F2_2"/>
</dbReference>
<name>A0A6G9QRQ3_9GAMM</name>
<evidence type="ECO:0000313" key="2">
    <source>
        <dbReference type="Proteomes" id="UP000502608"/>
    </source>
</evidence>
<evidence type="ECO:0000313" key="1">
    <source>
        <dbReference type="EMBL" id="QIR16489.1"/>
    </source>
</evidence>
<keyword evidence="1" id="KW-0614">Plasmid</keyword>
<keyword evidence="2" id="KW-1185">Reference proteome</keyword>
<gene>
    <name evidence="1" type="ORF">HBH39_18610</name>
</gene>
<geneLocation type="plasmid" evidence="1 2">
    <name>pPN3F2_2</name>
</geneLocation>